<gene>
    <name evidence="1" type="ORF">ACFQNG_08560</name>
</gene>
<name>A0ABW2RJI8_9BACL</name>
<sequence length="73" mass="8350">MSEEMFLYRLTAETKTGISYAVVVLSTNDEQAFSHAEKELERYTIATPDVTEWILEEKKRVRLGSGYVLPHNG</sequence>
<organism evidence="1 2">
    <name type="scientific">Laceyella putida</name>
    <dbReference type="NCBI Taxonomy" id="110101"/>
    <lineage>
        <taxon>Bacteria</taxon>
        <taxon>Bacillati</taxon>
        <taxon>Bacillota</taxon>
        <taxon>Bacilli</taxon>
        <taxon>Bacillales</taxon>
        <taxon>Thermoactinomycetaceae</taxon>
        <taxon>Laceyella</taxon>
    </lineage>
</organism>
<dbReference type="Pfam" id="PF13046">
    <property type="entry name" value="DUF3906"/>
    <property type="match status" value="1"/>
</dbReference>
<evidence type="ECO:0000313" key="2">
    <source>
        <dbReference type="Proteomes" id="UP001596500"/>
    </source>
</evidence>
<dbReference type="InterPro" id="IPR024998">
    <property type="entry name" value="DUF3906"/>
</dbReference>
<dbReference type="EMBL" id="JBHTBW010000021">
    <property type="protein sequence ID" value="MFC7441207.1"/>
    <property type="molecule type" value="Genomic_DNA"/>
</dbReference>
<accession>A0ABW2RJI8</accession>
<dbReference type="Proteomes" id="UP001596500">
    <property type="component" value="Unassembled WGS sequence"/>
</dbReference>
<evidence type="ECO:0000313" key="1">
    <source>
        <dbReference type="EMBL" id="MFC7441207.1"/>
    </source>
</evidence>
<proteinExistence type="predicted"/>
<dbReference type="RefSeq" id="WP_379864501.1">
    <property type="nucleotide sequence ID" value="NZ_JBHTBW010000021.1"/>
</dbReference>
<reference evidence="2" key="1">
    <citation type="journal article" date="2019" name="Int. J. Syst. Evol. Microbiol.">
        <title>The Global Catalogue of Microorganisms (GCM) 10K type strain sequencing project: providing services to taxonomists for standard genome sequencing and annotation.</title>
        <authorList>
            <consortium name="The Broad Institute Genomics Platform"/>
            <consortium name="The Broad Institute Genome Sequencing Center for Infectious Disease"/>
            <person name="Wu L."/>
            <person name="Ma J."/>
        </authorList>
    </citation>
    <scope>NUCLEOTIDE SEQUENCE [LARGE SCALE GENOMIC DNA]</scope>
    <source>
        <strain evidence="2">CGMCC 1.12942</strain>
    </source>
</reference>
<comment type="caution">
    <text evidence="1">The sequence shown here is derived from an EMBL/GenBank/DDBJ whole genome shotgun (WGS) entry which is preliminary data.</text>
</comment>
<protein>
    <submittedName>
        <fullName evidence="1">DUF3906 family protein</fullName>
    </submittedName>
</protein>
<keyword evidence="2" id="KW-1185">Reference proteome</keyword>